<dbReference type="InterPro" id="IPR036259">
    <property type="entry name" value="MFS_trans_sf"/>
</dbReference>
<keyword evidence="2" id="KW-0813">Transport</keyword>
<protein>
    <submittedName>
        <fullName evidence="8">MFS family permease</fullName>
    </submittedName>
</protein>
<feature type="transmembrane region" description="Helical" evidence="6">
    <location>
        <begin position="192"/>
        <end position="213"/>
    </location>
</feature>
<keyword evidence="4 6" id="KW-1133">Transmembrane helix</keyword>
<feature type="domain" description="Major facilitator superfamily (MFS) profile" evidence="7">
    <location>
        <begin position="36"/>
        <end position="436"/>
    </location>
</feature>
<dbReference type="SUPFAM" id="SSF103473">
    <property type="entry name" value="MFS general substrate transporter"/>
    <property type="match status" value="1"/>
</dbReference>
<evidence type="ECO:0000259" key="7">
    <source>
        <dbReference type="PROSITE" id="PS50850"/>
    </source>
</evidence>
<feature type="transmembrane region" description="Helical" evidence="6">
    <location>
        <begin position="138"/>
        <end position="155"/>
    </location>
</feature>
<feature type="transmembrane region" description="Helical" evidence="6">
    <location>
        <begin position="288"/>
        <end position="311"/>
    </location>
</feature>
<dbReference type="GO" id="GO:0022857">
    <property type="term" value="F:transmembrane transporter activity"/>
    <property type="evidence" value="ECO:0007669"/>
    <property type="project" value="InterPro"/>
</dbReference>
<dbReference type="PROSITE" id="PS50850">
    <property type="entry name" value="MFS"/>
    <property type="match status" value="1"/>
</dbReference>
<name>A0AAE5EXG9_CLOBE</name>
<keyword evidence="5 6" id="KW-0472">Membrane</keyword>
<evidence type="ECO:0000256" key="3">
    <source>
        <dbReference type="ARBA" id="ARBA00022692"/>
    </source>
</evidence>
<dbReference type="AlphaFoldDB" id="A0AAE5EXG9"/>
<feature type="transmembrane region" description="Helical" evidence="6">
    <location>
        <begin position="381"/>
        <end position="401"/>
    </location>
</feature>
<comment type="subcellular location">
    <subcellularLocation>
        <location evidence="1">Cell membrane</location>
        <topology evidence="1">Multi-pass membrane protein</topology>
    </subcellularLocation>
</comment>
<dbReference type="Proteomes" id="UP000822184">
    <property type="component" value="Unassembled WGS sequence"/>
</dbReference>
<organism evidence="8 9">
    <name type="scientific">Clostridium beijerinckii</name>
    <name type="common">Clostridium MP</name>
    <dbReference type="NCBI Taxonomy" id="1520"/>
    <lineage>
        <taxon>Bacteria</taxon>
        <taxon>Bacillati</taxon>
        <taxon>Bacillota</taxon>
        <taxon>Clostridia</taxon>
        <taxon>Eubacteriales</taxon>
        <taxon>Clostridiaceae</taxon>
        <taxon>Clostridium</taxon>
    </lineage>
</organism>
<gene>
    <name evidence="8" type="ORF">BCD95_002128</name>
</gene>
<proteinExistence type="predicted"/>
<feature type="transmembrane region" description="Helical" evidence="6">
    <location>
        <begin position="39"/>
        <end position="62"/>
    </location>
</feature>
<evidence type="ECO:0000313" key="8">
    <source>
        <dbReference type="EMBL" id="NSB13869.1"/>
    </source>
</evidence>
<evidence type="ECO:0000256" key="1">
    <source>
        <dbReference type="ARBA" id="ARBA00004651"/>
    </source>
</evidence>
<accession>A0AAE5EXG9</accession>
<dbReference type="GO" id="GO:0005886">
    <property type="term" value="C:plasma membrane"/>
    <property type="evidence" value="ECO:0007669"/>
    <property type="project" value="UniProtKB-SubCell"/>
</dbReference>
<feature type="transmembrane region" description="Helical" evidence="6">
    <location>
        <begin position="167"/>
        <end position="186"/>
    </location>
</feature>
<evidence type="ECO:0000256" key="2">
    <source>
        <dbReference type="ARBA" id="ARBA00022448"/>
    </source>
</evidence>
<feature type="transmembrane region" description="Helical" evidence="6">
    <location>
        <begin position="105"/>
        <end position="132"/>
    </location>
</feature>
<comment type="caution">
    <text evidence="8">The sequence shown here is derived from an EMBL/GenBank/DDBJ whole genome shotgun (WGS) entry which is preliminary data.</text>
</comment>
<sequence length="437" mass="48293">MEYYYNIDRFINQFENSKYSKGGKREMKAKRLNLDKGNIVFIGLVIINICASYLVGSTGIYAATAFREYGRIDLFNAMFVIEPLARSISLLISGRAGEYFGRKQLYIWSVGAFALSVGISAAASSGTVFLIARGASGFFWGLFFANVFTMINDIVSEEEYPVRIGIMQTVYSLTLILGPVLCGIFTERWSWRISLAVLFPLFIIGMIFVGFFMPRSKTKNRSSIKKYDKGENLYINRSNKKELFIVKLLKQKGYLTIILITFIATCISCSGNYIPLYAQTVLGANTTISAVVLAPCNIFVMILSSASGIYISKKGCTKTIFILMSGAILIGTLIYVLTLFISSYFVIILSTAIIGIGVGIHQVVPFAFAQRHLDDKLIAEGISFISFVQGIAGVIAGMIYSSTMRNGIAFSLAFTVVYSVSLILIAIFKYKVPQGEK</sequence>
<evidence type="ECO:0000313" key="9">
    <source>
        <dbReference type="Proteomes" id="UP000822184"/>
    </source>
</evidence>
<feature type="transmembrane region" description="Helical" evidence="6">
    <location>
        <begin position="254"/>
        <end position="276"/>
    </location>
</feature>
<dbReference type="InterPro" id="IPR020846">
    <property type="entry name" value="MFS_dom"/>
</dbReference>
<dbReference type="PANTHER" id="PTHR23501">
    <property type="entry name" value="MAJOR FACILITATOR SUPERFAMILY"/>
    <property type="match status" value="1"/>
</dbReference>
<dbReference type="PANTHER" id="PTHR23501:SF191">
    <property type="entry name" value="VACUOLAR BASIC AMINO ACID TRANSPORTER 4"/>
    <property type="match status" value="1"/>
</dbReference>
<dbReference type="Pfam" id="PF07690">
    <property type="entry name" value="MFS_1"/>
    <property type="match status" value="1"/>
</dbReference>
<feature type="transmembrane region" description="Helical" evidence="6">
    <location>
        <begin position="320"/>
        <end position="341"/>
    </location>
</feature>
<evidence type="ECO:0000256" key="6">
    <source>
        <dbReference type="SAM" id="Phobius"/>
    </source>
</evidence>
<keyword evidence="3 6" id="KW-0812">Transmembrane</keyword>
<evidence type="ECO:0000256" key="4">
    <source>
        <dbReference type="ARBA" id="ARBA00022989"/>
    </source>
</evidence>
<dbReference type="InterPro" id="IPR011701">
    <property type="entry name" value="MFS"/>
</dbReference>
<feature type="transmembrane region" description="Helical" evidence="6">
    <location>
        <begin position="407"/>
        <end position="428"/>
    </location>
</feature>
<evidence type="ECO:0000256" key="5">
    <source>
        <dbReference type="ARBA" id="ARBA00023136"/>
    </source>
</evidence>
<dbReference type="RefSeq" id="WP_241425979.1">
    <property type="nucleotide sequence ID" value="NZ_JABTDW010000001.1"/>
</dbReference>
<dbReference type="Gene3D" id="1.20.1250.20">
    <property type="entry name" value="MFS general substrate transporter like domains"/>
    <property type="match status" value="1"/>
</dbReference>
<reference evidence="8" key="1">
    <citation type="submission" date="2020-06" db="EMBL/GenBank/DDBJ databases">
        <title>Genomic insights into acetone-butanol-ethanol (ABE) fermentation by sequencing solventogenic clostridia strains.</title>
        <authorList>
            <person name="Brown S."/>
        </authorList>
    </citation>
    <scope>NUCLEOTIDE SEQUENCE</scope>
    <source>
        <strain evidence="8">DJ123</strain>
    </source>
</reference>
<feature type="transmembrane region" description="Helical" evidence="6">
    <location>
        <begin position="347"/>
        <end position="369"/>
    </location>
</feature>
<dbReference type="EMBL" id="JABTDW010000001">
    <property type="protein sequence ID" value="NSB13869.1"/>
    <property type="molecule type" value="Genomic_DNA"/>
</dbReference>